<accession>A0AA51YKA8</accession>
<dbReference type="SUPFAM" id="SSF56281">
    <property type="entry name" value="Metallo-hydrolase/oxidoreductase"/>
    <property type="match status" value="1"/>
</dbReference>
<feature type="domain" description="Metallo-beta-lactamase" evidence="1">
    <location>
        <begin position="61"/>
        <end position="232"/>
    </location>
</feature>
<dbReference type="PANTHER" id="PTHR42951">
    <property type="entry name" value="METALLO-BETA-LACTAMASE DOMAIN-CONTAINING"/>
    <property type="match status" value="1"/>
</dbReference>
<dbReference type="RefSeq" id="WP_309309129.1">
    <property type="nucleotide sequence ID" value="NZ_CP133594.1"/>
</dbReference>
<dbReference type="GeneID" id="84229290"/>
<dbReference type="InterPro" id="IPR001279">
    <property type="entry name" value="Metallo-B-lactamas"/>
</dbReference>
<dbReference type="InterPro" id="IPR050855">
    <property type="entry name" value="NDM-1-like"/>
</dbReference>
<dbReference type="PANTHER" id="PTHR42951:SF22">
    <property type="entry name" value="METALLO BETA-LACTAMASE SUPERFAMILY LIPOPROTEIN"/>
    <property type="match status" value="1"/>
</dbReference>
<keyword evidence="3" id="KW-1185">Reference proteome</keyword>
<proteinExistence type="predicted"/>
<reference evidence="2" key="1">
    <citation type="submission" date="2023-08" db="EMBL/GenBank/DDBJ databases">
        <title>Methanolobus mangrovi sp. nov. and Methanolobus sediminis sp. nov, two novel methylotrophic methanogens isolated from mangrove sediments in China.</title>
        <authorList>
            <person name="Zhou J."/>
        </authorList>
    </citation>
    <scope>NUCLEOTIDE SEQUENCE</scope>
    <source>
        <strain evidence="2">FTZ2</strain>
    </source>
</reference>
<organism evidence="2 3">
    <name type="scientific">Methanolobus mangrovi</name>
    <dbReference type="NCBI Taxonomy" id="3072977"/>
    <lineage>
        <taxon>Archaea</taxon>
        <taxon>Methanobacteriati</taxon>
        <taxon>Methanobacteriota</taxon>
        <taxon>Stenosarchaea group</taxon>
        <taxon>Methanomicrobia</taxon>
        <taxon>Methanosarcinales</taxon>
        <taxon>Methanosarcinaceae</taxon>
        <taxon>Methanolobus</taxon>
    </lineage>
</organism>
<dbReference type="SMART" id="SM00849">
    <property type="entry name" value="Lactamase_B"/>
    <property type="match status" value="1"/>
</dbReference>
<gene>
    <name evidence="2" type="ORF">RE476_04075</name>
</gene>
<dbReference type="AlphaFoldDB" id="A0AA51YKA8"/>
<evidence type="ECO:0000259" key="1">
    <source>
        <dbReference type="SMART" id="SM00849"/>
    </source>
</evidence>
<dbReference type="CDD" id="cd16276">
    <property type="entry name" value="metallo-hydrolase-like_MBL-fold"/>
    <property type="match status" value="1"/>
</dbReference>
<dbReference type="KEGG" id="mmav:RE476_04075"/>
<protein>
    <submittedName>
        <fullName evidence="2">MBL fold metallo-hydrolase</fullName>
    </submittedName>
</protein>
<sequence>MKRPSITEAPSTVSATYVEPSITRLLKPGEKIDNLFTRNSMQEYVLQRLTERTYWYQGQYYGTIFYVGENGVLLFDALDGQSEYIKKAIASVTSLPLTAIVYSHAHADHIGDANIFTEDGAIQRIIASKATAEKMDFLKSSLPAPTETVAWPQGSFKFEDLTVELHGFERASHCDDHGVWLLLEEKVAHLPDLVNPDQLPFWAFAGSENFVYYEANVEQLANLDWTYLSGGHGNVGDKADIEFYRSFLSDLKQAVGQAMGEVEWGTGVDADKVNAHTAFLPAWFDAIAKNATDALRPKYGSYYGFEMATPRNAEMVADAMLSYR</sequence>
<dbReference type="Gene3D" id="3.60.15.10">
    <property type="entry name" value="Ribonuclease Z/Hydroxyacylglutathione hydrolase-like"/>
    <property type="match status" value="1"/>
</dbReference>
<name>A0AA51YKA8_9EURY</name>
<dbReference type="Proteomes" id="UP001183006">
    <property type="component" value="Chromosome"/>
</dbReference>
<dbReference type="Pfam" id="PF00753">
    <property type="entry name" value="Lactamase_B"/>
    <property type="match status" value="1"/>
</dbReference>
<evidence type="ECO:0000313" key="3">
    <source>
        <dbReference type="Proteomes" id="UP001183006"/>
    </source>
</evidence>
<dbReference type="EMBL" id="CP133594">
    <property type="protein sequence ID" value="WMW23014.1"/>
    <property type="molecule type" value="Genomic_DNA"/>
</dbReference>
<dbReference type="InterPro" id="IPR036866">
    <property type="entry name" value="RibonucZ/Hydroxyglut_hydro"/>
</dbReference>
<evidence type="ECO:0000313" key="2">
    <source>
        <dbReference type="EMBL" id="WMW23014.1"/>
    </source>
</evidence>